<dbReference type="Gene3D" id="1.25.40.10">
    <property type="entry name" value="Tetratricopeptide repeat domain"/>
    <property type="match status" value="1"/>
</dbReference>
<dbReference type="PATRIC" id="fig|1297742.4.peg.5040"/>
<feature type="signal peptide" evidence="5">
    <location>
        <begin position="1"/>
        <end position="22"/>
    </location>
</feature>
<protein>
    <submittedName>
        <fullName evidence="7">Competence protein ComL</fullName>
    </submittedName>
</protein>
<dbReference type="KEGG" id="mym:A176_004995"/>
<keyword evidence="4" id="KW-0802">TPR repeat</keyword>
<dbReference type="AlphaFoldDB" id="A0A0H4X2K9"/>
<gene>
    <name evidence="7" type="ORF">A176_004995</name>
</gene>
<feature type="chain" id="PRO_5008989213" evidence="5">
    <location>
        <begin position="23"/>
        <end position="261"/>
    </location>
</feature>
<name>A0A0H4X2K9_9BACT</name>
<evidence type="ECO:0000259" key="6">
    <source>
        <dbReference type="Pfam" id="PF13525"/>
    </source>
</evidence>
<evidence type="ECO:0000313" key="7">
    <source>
        <dbReference type="EMBL" id="AKQ68083.1"/>
    </source>
</evidence>
<feature type="repeat" description="TPR" evidence="4">
    <location>
        <begin position="216"/>
        <end position="249"/>
    </location>
</feature>
<dbReference type="Pfam" id="PF13525">
    <property type="entry name" value="YfiO"/>
    <property type="match status" value="1"/>
</dbReference>
<sequence length="261" mass="30120">MMAMRSAVAFLSAFLMFGSGCASLTQGQAGEPDYAALADENLRLGGEALENKDFFRAQKYFEYVRTKFPYQEAAREAELRLADLDFEREAFPEAKEQYQAFIKLHPTHAKVDYAAFQSAMTHVKAYPSEFFALPPSKEKDQGEIRSALVAMEEFRRQYPNSQYANDAKVHWEDARRRLASHEMYAADFYESRERWKAVVQRLEGLLRRYPGTEYEERALFNLHAAYLKLNETEKAQDTLRQVLRRLPGTPAAERAQRMLGS</sequence>
<keyword evidence="2" id="KW-0472">Membrane</keyword>
<evidence type="ECO:0000256" key="2">
    <source>
        <dbReference type="ARBA" id="ARBA00023136"/>
    </source>
</evidence>
<reference evidence="7 8" key="1">
    <citation type="journal article" date="2016" name="PLoS ONE">
        <title>Complete Genome Sequence and Comparative Genomics of a Novel Myxobacterium Myxococcus hansupus.</title>
        <authorList>
            <person name="Sharma G."/>
            <person name="Narwani T."/>
            <person name="Subramanian S."/>
        </authorList>
    </citation>
    <scope>NUCLEOTIDE SEQUENCE [LARGE SCALE GENOMIC DNA]</scope>
    <source>
        <strain evidence="8">mixupus</strain>
    </source>
</reference>
<evidence type="ECO:0000256" key="1">
    <source>
        <dbReference type="ARBA" id="ARBA00022729"/>
    </source>
</evidence>
<keyword evidence="8" id="KW-1185">Reference proteome</keyword>
<evidence type="ECO:0000256" key="4">
    <source>
        <dbReference type="PROSITE-ProRule" id="PRU00339"/>
    </source>
</evidence>
<feature type="domain" description="Outer membrane lipoprotein BamD-like" evidence="6">
    <location>
        <begin position="45"/>
        <end position="238"/>
    </location>
</feature>
<dbReference type="InterPro" id="IPR011990">
    <property type="entry name" value="TPR-like_helical_dom_sf"/>
</dbReference>
<evidence type="ECO:0000256" key="5">
    <source>
        <dbReference type="SAM" id="SignalP"/>
    </source>
</evidence>
<dbReference type="InterPro" id="IPR019734">
    <property type="entry name" value="TPR_rpt"/>
</dbReference>
<dbReference type="OrthoDB" id="9781894at2"/>
<dbReference type="PROSITE" id="PS50005">
    <property type="entry name" value="TPR"/>
    <property type="match status" value="1"/>
</dbReference>
<dbReference type="STRING" id="1297742.A176_004995"/>
<dbReference type="SUPFAM" id="SSF48452">
    <property type="entry name" value="TPR-like"/>
    <property type="match status" value="2"/>
</dbReference>
<keyword evidence="3" id="KW-0998">Cell outer membrane</keyword>
<dbReference type="PROSITE" id="PS51257">
    <property type="entry name" value="PROKAR_LIPOPROTEIN"/>
    <property type="match status" value="1"/>
</dbReference>
<accession>A0A0H4X2K9</accession>
<dbReference type="InterPro" id="IPR039565">
    <property type="entry name" value="BamD-like"/>
</dbReference>
<evidence type="ECO:0000313" key="8">
    <source>
        <dbReference type="Proteomes" id="UP000009026"/>
    </source>
</evidence>
<organism evidence="7 8">
    <name type="scientific">Pseudomyxococcus hansupus</name>
    <dbReference type="NCBI Taxonomy" id="1297742"/>
    <lineage>
        <taxon>Bacteria</taxon>
        <taxon>Pseudomonadati</taxon>
        <taxon>Myxococcota</taxon>
        <taxon>Myxococcia</taxon>
        <taxon>Myxococcales</taxon>
        <taxon>Cystobacterineae</taxon>
        <taxon>Myxococcaceae</taxon>
        <taxon>Pseudomyxococcus</taxon>
    </lineage>
</organism>
<evidence type="ECO:0000256" key="3">
    <source>
        <dbReference type="ARBA" id="ARBA00023237"/>
    </source>
</evidence>
<proteinExistence type="inferred from homology"/>
<dbReference type="HAMAP" id="MF_00922">
    <property type="entry name" value="OM_assembly_BamD"/>
    <property type="match status" value="1"/>
</dbReference>
<dbReference type="InterPro" id="IPR017689">
    <property type="entry name" value="BamD"/>
</dbReference>
<dbReference type="EMBL" id="CP012109">
    <property type="protein sequence ID" value="AKQ68083.1"/>
    <property type="molecule type" value="Genomic_DNA"/>
</dbReference>
<keyword evidence="1 5" id="KW-0732">Signal</keyword>
<dbReference type="eggNOG" id="COG4105">
    <property type="taxonomic scope" value="Bacteria"/>
</dbReference>
<dbReference type="Proteomes" id="UP000009026">
    <property type="component" value="Chromosome"/>
</dbReference>
<dbReference type="NCBIfam" id="TIGR03302">
    <property type="entry name" value="OM_YfiO"/>
    <property type="match status" value="1"/>
</dbReference>